<feature type="transmembrane region" description="Helical" evidence="1">
    <location>
        <begin position="194"/>
        <end position="215"/>
    </location>
</feature>
<keyword evidence="1" id="KW-1133">Transmembrane helix</keyword>
<feature type="transmembrane region" description="Helical" evidence="1">
    <location>
        <begin position="227"/>
        <end position="250"/>
    </location>
</feature>
<keyword evidence="3" id="KW-1185">Reference proteome</keyword>
<keyword evidence="1" id="KW-0472">Membrane</keyword>
<gene>
    <name evidence="2" type="ORF">PEVE_00038946</name>
</gene>
<dbReference type="EMBL" id="CALNXI010006757">
    <property type="protein sequence ID" value="CAH3199175.1"/>
    <property type="molecule type" value="Genomic_DNA"/>
</dbReference>
<keyword evidence="1" id="KW-0812">Transmembrane</keyword>
<comment type="caution">
    <text evidence="2">The sequence shown here is derived from an EMBL/GenBank/DDBJ whole genome shotgun (WGS) entry which is preliminary data.</text>
</comment>
<feature type="transmembrane region" description="Helical" evidence="1">
    <location>
        <begin position="313"/>
        <end position="333"/>
    </location>
</feature>
<reference evidence="2 3" key="1">
    <citation type="submission" date="2022-05" db="EMBL/GenBank/DDBJ databases">
        <authorList>
            <consortium name="Genoscope - CEA"/>
            <person name="William W."/>
        </authorList>
    </citation>
    <scope>NUCLEOTIDE SEQUENCE [LARGE SCALE GENOMIC DNA]</scope>
</reference>
<sequence>RECHDPVFTKKRLIKFNVIYDLFVNTKCLNQTSYKTFGNFTDDFSVWIPANNTLSSFSRGIKGMWHLVFRCFEGGEIRGFCNLEPRTPTTLASPTDLRTEAANTIEEKGYELITKNPWRNVCSVLFIVLSIVCSYYIPALLCLFSPTLVMESGIRYIVLEGASPVSIRALVGNNVFFKDCSTVARTWCQTGKFFIVRLLFMAFLILVIAPGIIVFNMTPGFSDILYLTHPFMIVCVTLYFIKAVYSLLFYHVGVSTRVKECLACRELKSNPGACLCVDLPQRILNHVKIQPLIFSKFWILSVALPPFKRPVELTVIFTILFCWFPMMLATVVFPEWAVGYIHHVFENSSTQYKSIFLDLRSQYRSGSLMLISSYQFCSMVFLASLLGEGLSHSTEGEYSVDGFRTDTRCGWDCRITHSEFTNECGDSVFTKKRLVNFKVKFTLGIDTECSYQLRSYKLFGQYNVWIPANNTLSSFSHGIQSMWNMTFNSCF</sequence>
<feature type="non-terminal residue" evidence="2">
    <location>
        <position position="491"/>
    </location>
</feature>
<evidence type="ECO:0000256" key="1">
    <source>
        <dbReference type="SAM" id="Phobius"/>
    </source>
</evidence>
<name>A0ABN8T4D7_9CNID</name>
<dbReference type="Proteomes" id="UP001159427">
    <property type="component" value="Unassembled WGS sequence"/>
</dbReference>
<protein>
    <submittedName>
        <fullName evidence="2">Uncharacterized protein</fullName>
    </submittedName>
</protein>
<feature type="transmembrane region" description="Helical" evidence="1">
    <location>
        <begin position="124"/>
        <end position="145"/>
    </location>
</feature>
<evidence type="ECO:0000313" key="2">
    <source>
        <dbReference type="EMBL" id="CAH3199175.1"/>
    </source>
</evidence>
<proteinExistence type="predicted"/>
<organism evidence="2 3">
    <name type="scientific">Porites evermanni</name>
    <dbReference type="NCBI Taxonomy" id="104178"/>
    <lineage>
        <taxon>Eukaryota</taxon>
        <taxon>Metazoa</taxon>
        <taxon>Cnidaria</taxon>
        <taxon>Anthozoa</taxon>
        <taxon>Hexacorallia</taxon>
        <taxon>Scleractinia</taxon>
        <taxon>Fungiina</taxon>
        <taxon>Poritidae</taxon>
        <taxon>Porites</taxon>
    </lineage>
</organism>
<evidence type="ECO:0000313" key="3">
    <source>
        <dbReference type="Proteomes" id="UP001159427"/>
    </source>
</evidence>
<feature type="non-terminal residue" evidence="2">
    <location>
        <position position="1"/>
    </location>
</feature>
<accession>A0ABN8T4D7</accession>